<sequence length="427" mass="47887">MKIRNILLLAVLLLASSTLDAQVKFSAEVRPRTEYNHGVKTPAFENQDASIITSQRTRLNLDFKNESFAVGVVLQDVRKWGEEKQLTTNGNNVVYLHQAWAEWFMNDKLSLKAGRQQLVYDDHRILGSVGWAQQARSHDVALLKYTSKINVHFGFAYHNQNLNNNIYTGPDAYKRMQFIWLNHKGKSYSASVLLLNNGKPQNLEFANGSITKQDIICSRTLGTHIKTTLGGVKLAGNFYYQFGEEVLKNNFGTPDDKVDLSAYNFSVDATMPLGDKVNIGAGYELLSGTDQTGADKLNSFTPLYGTNHKFNGFMDYFYVGNHGNNVGLNDLYVNGNFKPGKVKFNGAIHFFSADGKIDNFDQGLGTEIDLWCGYSHNGQVQLDFGYSHMFATDALYAIKGVVENNTGNNWAWVQLTFKPTLFESKKD</sequence>
<proteinExistence type="predicted"/>
<feature type="domain" description="Alginate export" evidence="2">
    <location>
        <begin position="23"/>
        <end position="405"/>
    </location>
</feature>
<evidence type="ECO:0000313" key="3">
    <source>
        <dbReference type="EMBL" id="MBK3517823.1"/>
    </source>
</evidence>
<dbReference type="EMBL" id="JAENRR010000022">
    <property type="protein sequence ID" value="MBK3517823.1"/>
    <property type="molecule type" value="Genomic_DNA"/>
</dbReference>
<dbReference type="SUPFAM" id="SSF56935">
    <property type="entry name" value="Porins"/>
    <property type="match status" value="1"/>
</dbReference>
<organism evidence="3 4">
    <name type="scientific">Carboxylicivirga marina</name>
    <dbReference type="NCBI Taxonomy" id="2800988"/>
    <lineage>
        <taxon>Bacteria</taxon>
        <taxon>Pseudomonadati</taxon>
        <taxon>Bacteroidota</taxon>
        <taxon>Bacteroidia</taxon>
        <taxon>Marinilabiliales</taxon>
        <taxon>Marinilabiliaceae</taxon>
        <taxon>Carboxylicivirga</taxon>
    </lineage>
</organism>
<evidence type="ECO:0000259" key="2">
    <source>
        <dbReference type="Pfam" id="PF13372"/>
    </source>
</evidence>
<keyword evidence="4" id="KW-1185">Reference proteome</keyword>
<evidence type="ECO:0000256" key="1">
    <source>
        <dbReference type="SAM" id="SignalP"/>
    </source>
</evidence>
<accession>A0ABS1HJG6</accession>
<feature type="signal peptide" evidence="1">
    <location>
        <begin position="1"/>
        <end position="21"/>
    </location>
</feature>
<dbReference type="InterPro" id="IPR053728">
    <property type="entry name" value="Alginate_Permeability_Chnl"/>
</dbReference>
<protein>
    <submittedName>
        <fullName evidence="3">Alginate export family protein</fullName>
    </submittedName>
</protein>
<dbReference type="RefSeq" id="WP_200465053.1">
    <property type="nucleotide sequence ID" value="NZ_JAENRR010000022.1"/>
</dbReference>
<dbReference type="Pfam" id="PF13372">
    <property type="entry name" value="Alginate_exp"/>
    <property type="match status" value="1"/>
</dbReference>
<feature type="chain" id="PRO_5046345498" evidence="1">
    <location>
        <begin position="22"/>
        <end position="427"/>
    </location>
</feature>
<dbReference type="Gene3D" id="2.40.160.100">
    <property type="match status" value="1"/>
</dbReference>
<name>A0ABS1HJG6_9BACT</name>
<evidence type="ECO:0000313" key="4">
    <source>
        <dbReference type="Proteomes" id="UP000605676"/>
    </source>
</evidence>
<dbReference type="InterPro" id="IPR025388">
    <property type="entry name" value="Alginate_export_dom"/>
</dbReference>
<comment type="caution">
    <text evidence="3">The sequence shown here is derived from an EMBL/GenBank/DDBJ whole genome shotgun (WGS) entry which is preliminary data.</text>
</comment>
<keyword evidence="1" id="KW-0732">Signal</keyword>
<gene>
    <name evidence="3" type="ORF">JIV24_10815</name>
</gene>
<dbReference type="Proteomes" id="UP000605676">
    <property type="component" value="Unassembled WGS sequence"/>
</dbReference>
<reference evidence="3 4" key="1">
    <citation type="submission" date="2021-01" db="EMBL/GenBank/DDBJ databases">
        <title>Carboxyliciviraga sp.nov., isolated from coastal sediments.</title>
        <authorList>
            <person name="Lu D."/>
            <person name="Zhang T."/>
        </authorList>
    </citation>
    <scope>NUCLEOTIDE SEQUENCE [LARGE SCALE GENOMIC DNA]</scope>
    <source>
        <strain evidence="3 4">N1Y132</strain>
    </source>
</reference>